<dbReference type="Proteomes" id="UP001630127">
    <property type="component" value="Unassembled WGS sequence"/>
</dbReference>
<evidence type="ECO:0000313" key="2">
    <source>
        <dbReference type="Proteomes" id="UP001630127"/>
    </source>
</evidence>
<dbReference type="EMBL" id="JBJUIK010000006">
    <property type="protein sequence ID" value="KAL3524943.1"/>
    <property type="molecule type" value="Genomic_DNA"/>
</dbReference>
<sequence length="101" mass="11484">MTKTSIAILIGKEKASTGLDPVRKFIPDWSVIMNDLAGFLQEQSLSWWNNVLKFLEFRFPSRTIVVMVECSNQKLAAKEALGWITGTVSYCNLLICWEVDQ</sequence>
<comment type="caution">
    <text evidence="1">The sequence shown here is derived from an EMBL/GenBank/DDBJ whole genome shotgun (WGS) entry which is preliminary data.</text>
</comment>
<reference evidence="1 2" key="1">
    <citation type="submission" date="2024-11" db="EMBL/GenBank/DDBJ databases">
        <title>A near-complete genome assembly of Cinchona calisaya.</title>
        <authorList>
            <person name="Lian D.C."/>
            <person name="Zhao X.W."/>
            <person name="Wei L."/>
        </authorList>
    </citation>
    <scope>NUCLEOTIDE SEQUENCE [LARGE SCALE GENOMIC DNA]</scope>
    <source>
        <tissue evidence="1">Nenye</tissue>
    </source>
</reference>
<protein>
    <submittedName>
        <fullName evidence="1">Uncharacterized protein</fullName>
    </submittedName>
</protein>
<accession>A0ABD3A5E4</accession>
<keyword evidence="2" id="KW-1185">Reference proteome</keyword>
<proteinExistence type="predicted"/>
<gene>
    <name evidence="1" type="ORF">ACH5RR_013315</name>
</gene>
<dbReference type="AlphaFoldDB" id="A0ABD3A5E4"/>
<organism evidence="1 2">
    <name type="scientific">Cinchona calisaya</name>
    <dbReference type="NCBI Taxonomy" id="153742"/>
    <lineage>
        <taxon>Eukaryota</taxon>
        <taxon>Viridiplantae</taxon>
        <taxon>Streptophyta</taxon>
        <taxon>Embryophyta</taxon>
        <taxon>Tracheophyta</taxon>
        <taxon>Spermatophyta</taxon>
        <taxon>Magnoliopsida</taxon>
        <taxon>eudicotyledons</taxon>
        <taxon>Gunneridae</taxon>
        <taxon>Pentapetalae</taxon>
        <taxon>asterids</taxon>
        <taxon>lamiids</taxon>
        <taxon>Gentianales</taxon>
        <taxon>Rubiaceae</taxon>
        <taxon>Cinchonoideae</taxon>
        <taxon>Cinchoneae</taxon>
        <taxon>Cinchona</taxon>
    </lineage>
</organism>
<name>A0ABD3A5E4_9GENT</name>
<evidence type="ECO:0000313" key="1">
    <source>
        <dbReference type="EMBL" id="KAL3524943.1"/>
    </source>
</evidence>